<evidence type="ECO:0000313" key="6">
    <source>
        <dbReference type="Proteomes" id="UP000189674"/>
    </source>
</evidence>
<feature type="domain" description="ABC-type uncharacterised transport system" evidence="3">
    <location>
        <begin position="179"/>
        <end position="509"/>
    </location>
</feature>
<dbReference type="Pfam" id="PF23357">
    <property type="entry name" value="DUF7088"/>
    <property type="match status" value="1"/>
</dbReference>
<dbReference type="STRING" id="1936003.STSP2_02901"/>
<keyword evidence="2" id="KW-0472">Membrane</keyword>
<dbReference type="OrthoDB" id="9777219at2"/>
<feature type="transmembrane region" description="Helical" evidence="2">
    <location>
        <begin position="628"/>
        <end position="647"/>
    </location>
</feature>
<protein>
    <submittedName>
        <fullName evidence="5">Gliding-associated putative ABC transporter substrate-binding component GldG</fullName>
    </submittedName>
</protein>
<evidence type="ECO:0000256" key="2">
    <source>
        <dbReference type="SAM" id="Phobius"/>
    </source>
</evidence>
<feature type="domain" description="DUF7088" evidence="4">
    <location>
        <begin position="38"/>
        <end position="141"/>
    </location>
</feature>
<keyword evidence="2" id="KW-0812">Transmembrane</keyword>
<organism evidence="5 6">
    <name type="scientific">Anaerohalosphaera lusitana</name>
    <dbReference type="NCBI Taxonomy" id="1936003"/>
    <lineage>
        <taxon>Bacteria</taxon>
        <taxon>Pseudomonadati</taxon>
        <taxon>Planctomycetota</taxon>
        <taxon>Phycisphaerae</taxon>
        <taxon>Sedimentisphaerales</taxon>
        <taxon>Anaerohalosphaeraceae</taxon>
        <taxon>Anaerohalosphaera</taxon>
    </lineage>
</organism>
<evidence type="ECO:0000313" key="5">
    <source>
        <dbReference type="EMBL" id="AQT69706.1"/>
    </source>
</evidence>
<feature type="coiled-coil region" evidence="1">
    <location>
        <begin position="544"/>
        <end position="610"/>
    </location>
</feature>
<dbReference type="Pfam" id="PF09822">
    <property type="entry name" value="ABC_transp_aux"/>
    <property type="match status" value="1"/>
</dbReference>
<dbReference type="InterPro" id="IPR055396">
    <property type="entry name" value="DUF7088"/>
</dbReference>
<evidence type="ECO:0000256" key="1">
    <source>
        <dbReference type="SAM" id="Coils"/>
    </source>
</evidence>
<dbReference type="EMBL" id="CP019791">
    <property type="protein sequence ID" value="AQT69706.1"/>
    <property type="molecule type" value="Genomic_DNA"/>
</dbReference>
<dbReference type="AlphaFoldDB" id="A0A1U9NQC4"/>
<dbReference type="Proteomes" id="UP000189674">
    <property type="component" value="Chromosome"/>
</dbReference>
<gene>
    <name evidence="5" type="ORF">STSP2_02901</name>
</gene>
<name>A0A1U9NQC4_9BACT</name>
<keyword evidence="2" id="KW-1133">Transmembrane helix</keyword>
<evidence type="ECO:0000259" key="3">
    <source>
        <dbReference type="Pfam" id="PF09822"/>
    </source>
</evidence>
<accession>A0A1U9NQC4</accession>
<dbReference type="KEGG" id="alus:STSP2_02901"/>
<keyword evidence="6" id="KW-1185">Reference proteome</keyword>
<keyword evidence="1" id="KW-0175">Coiled coil</keyword>
<dbReference type="RefSeq" id="WP_146663368.1">
    <property type="nucleotide sequence ID" value="NZ_CP019791.1"/>
</dbReference>
<reference evidence="6" key="1">
    <citation type="submission" date="2017-02" db="EMBL/GenBank/DDBJ databases">
        <title>Comparative genomics and description of representatives of a novel lineage of planctomycetes thriving in anoxic sediments.</title>
        <authorList>
            <person name="Spring S."/>
            <person name="Bunk B."/>
            <person name="Sproer C."/>
        </authorList>
    </citation>
    <scope>NUCLEOTIDE SEQUENCE [LARGE SCALE GENOMIC DNA]</scope>
    <source>
        <strain evidence="6">ST-NAGAB-D1</strain>
    </source>
</reference>
<dbReference type="InterPro" id="IPR019196">
    <property type="entry name" value="ABC_transp_unknown"/>
</dbReference>
<evidence type="ECO:0000259" key="4">
    <source>
        <dbReference type="Pfam" id="PF23357"/>
    </source>
</evidence>
<proteinExistence type="predicted"/>
<sequence length="661" mass="74469">MNRTIRATIAVIFVLVITFSAISICQDIGRRAKADVTEQDLYTLSDGTKAILAKINQPITMKLYYAKTAAMKGTDQIRFFNNYYQYVRALLEEYEAQSGGMVDLQIIDPRPYTEEEAAAMRAGLKQYSITEEEKFFFGLVLQTQFGVQKTIPFFTPDRQSFVEYDISELIDSAITREKTRVGVISSLEVVGDDTTPYMRRMMQLQGQQPKEAWGIVQQLKEQYEIEAIGSDVEKIEDVDMLLVIHPKDLSEQTKFAIDQFVLNGGRAAVFVDPYCVAEKANQSQQARMMRQQIDVSSNLSELMEAWGVEMPANTFAGDRALAMQQQMGQQRRPVKMIGLLRLTEPCFPDDSIISGNLNELRVGYSGVLNKLESEQYQDYKYTPLLQTTDIGNSFDVSNPMELEMDPSRLMQRFFDGDEPVVMGYQITGKFKSAFPDGVKIEVEAEGDGEAEDGETAEPETRKLTGIAQAEKECMVAVYADVDIAADWLAYQQSFFGMTAAGDNAALVSNTVDAMSGSTELIDVRTRGTFKRPFTVVEEIEQAAEAETAEQIDKLNAEKQRLQAELNEIVRNAGGGEQQADIIGSSILDKQRELELKLRETEREIRNVRMQRRERIEALKAKLRNFNMLMAPAFILLIAVGLGVYRTVRKRHYVSSMSERAA</sequence>